<dbReference type="InterPro" id="IPR013766">
    <property type="entry name" value="Thioredoxin_domain"/>
</dbReference>
<dbReference type="InterPro" id="IPR036249">
    <property type="entry name" value="Thioredoxin-like_sf"/>
</dbReference>
<dbReference type="Pfam" id="PF13098">
    <property type="entry name" value="Thioredoxin_2"/>
    <property type="match status" value="1"/>
</dbReference>
<keyword evidence="1 2" id="KW-0732">Signal</keyword>
<dbReference type="KEGG" id="lcre:Pla8534_61510"/>
<evidence type="ECO:0000256" key="2">
    <source>
        <dbReference type="SAM" id="SignalP"/>
    </source>
</evidence>
<organism evidence="4 5">
    <name type="scientific">Lignipirellula cremea</name>
    <dbReference type="NCBI Taxonomy" id="2528010"/>
    <lineage>
        <taxon>Bacteria</taxon>
        <taxon>Pseudomonadati</taxon>
        <taxon>Planctomycetota</taxon>
        <taxon>Planctomycetia</taxon>
        <taxon>Pirellulales</taxon>
        <taxon>Pirellulaceae</taxon>
        <taxon>Lignipirellula</taxon>
    </lineage>
</organism>
<dbReference type="RefSeq" id="WP_145057429.1">
    <property type="nucleotide sequence ID" value="NZ_CP036433.1"/>
</dbReference>
<dbReference type="Gene3D" id="3.40.30.10">
    <property type="entry name" value="Glutaredoxin"/>
    <property type="match status" value="1"/>
</dbReference>
<evidence type="ECO:0000313" key="5">
    <source>
        <dbReference type="Proteomes" id="UP000317648"/>
    </source>
</evidence>
<feature type="chain" id="PRO_5022051629" evidence="2">
    <location>
        <begin position="24"/>
        <end position="148"/>
    </location>
</feature>
<dbReference type="AlphaFoldDB" id="A0A518E2H4"/>
<gene>
    <name evidence="4" type="ORF">Pla8534_61510</name>
</gene>
<feature type="signal peptide" evidence="2">
    <location>
        <begin position="1"/>
        <end position="23"/>
    </location>
</feature>
<dbReference type="InterPro" id="IPR012336">
    <property type="entry name" value="Thioredoxin-like_fold"/>
</dbReference>
<name>A0A518E2H4_9BACT</name>
<dbReference type="PANTHER" id="PTHR15337">
    <property type="entry name" value="ANTERIOR GRADIENT PROTEIN-RELATED"/>
    <property type="match status" value="1"/>
</dbReference>
<keyword evidence="5" id="KW-1185">Reference proteome</keyword>
<accession>A0A518E2H4</accession>
<evidence type="ECO:0000256" key="1">
    <source>
        <dbReference type="ARBA" id="ARBA00022729"/>
    </source>
</evidence>
<proteinExistence type="predicted"/>
<protein>
    <submittedName>
        <fullName evidence="4">Thiol:disulfide interchange protein</fullName>
    </submittedName>
</protein>
<dbReference type="PROSITE" id="PS51352">
    <property type="entry name" value="THIOREDOXIN_2"/>
    <property type="match status" value="1"/>
</dbReference>
<dbReference type="PANTHER" id="PTHR15337:SF11">
    <property type="entry name" value="THIOREDOXIN DOMAIN-CONTAINING PROTEIN"/>
    <property type="match status" value="1"/>
</dbReference>
<evidence type="ECO:0000259" key="3">
    <source>
        <dbReference type="PROSITE" id="PS51352"/>
    </source>
</evidence>
<dbReference type="OrthoDB" id="213802at2"/>
<dbReference type="Proteomes" id="UP000317648">
    <property type="component" value="Chromosome"/>
</dbReference>
<reference evidence="4 5" key="1">
    <citation type="submission" date="2019-02" db="EMBL/GenBank/DDBJ databases">
        <title>Deep-cultivation of Planctomycetes and their phenomic and genomic characterization uncovers novel biology.</title>
        <authorList>
            <person name="Wiegand S."/>
            <person name="Jogler M."/>
            <person name="Boedeker C."/>
            <person name="Pinto D."/>
            <person name="Vollmers J."/>
            <person name="Rivas-Marin E."/>
            <person name="Kohn T."/>
            <person name="Peeters S.H."/>
            <person name="Heuer A."/>
            <person name="Rast P."/>
            <person name="Oberbeckmann S."/>
            <person name="Bunk B."/>
            <person name="Jeske O."/>
            <person name="Meyerdierks A."/>
            <person name="Storesund J.E."/>
            <person name="Kallscheuer N."/>
            <person name="Luecker S."/>
            <person name="Lage O.M."/>
            <person name="Pohl T."/>
            <person name="Merkel B.J."/>
            <person name="Hornburger P."/>
            <person name="Mueller R.-W."/>
            <person name="Bruemmer F."/>
            <person name="Labrenz M."/>
            <person name="Spormann A.M."/>
            <person name="Op den Camp H."/>
            <person name="Overmann J."/>
            <person name="Amann R."/>
            <person name="Jetten M.S.M."/>
            <person name="Mascher T."/>
            <person name="Medema M.H."/>
            <person name="Devos D.P."/>
            <person name="Kaster A.-K."/>
            <person name="Ovreas L."/>
            <person name="Rohde M."/>
            <person name="Galperin M.Y."/>
            <person name="Jogler C."/>
        </authorList>
    </citation>
    <scope>NUCLEOTIDE SEQUENCE [LARGE SCALE GENOMIC DNA]</scope>
    <source>
        <strain evidence="4 5">Pla85_3_4</strain>
    </source>
</reference>
<evidence type="ECO:0000313" key="4">
    <source>
        <dbReference type="EMBL" id="QDU98289.1"/>
    </source>
</evidence>
<dbReference type="SUPFAM" id="SSF52833">
    <property type="entry name" value="Thioredoxin-like"/>
    <property type="match status" value="1"/>
</dbReference>
<sequence precursor="true">MVILRPLMLALALAILVTSSAQAADPAGDPLPAANWHSDVDAAFRLSKATGRPLVLFFTADKCSYCMLMKRQTLTNPQVQTALERSFVPVYVHVGKNELLTEKLGIRSFPTTLIVSPQAKIQDVINGYLAPKDFQHRLATSLQPSTTR</sequence>
<dbReference type="EMBL" id="CP036433">
    <property type="protein sequence ID" value="QDU98289.1"/>
    <property type="molecule type" value="Genomic_DNA"/>
</dbReference>
<feature type="domain" description="Thioredoxin" evidence="3">
    <location>
        <begin position="25"/>
        <end position="144"/>
    </location>
</feature>
<dbReference type="InterPro" id="IPR051099">
    <property type="entry name" value="AGR/TXD"/>
</dbReference>